<reference evidence="4 5" key="1">
    <citation type="submission" date="2020-08" db="EMBL/GenBank/DDBJ databases">
        <title>Genomic Encyclopedia of Archaeal and Bacterial Type Strains, Phase II (KMG-II): from individual species to whole genera.</title>
        <authorList>
            <person name="Goeker M."/>
        </authorList>
    </citation>
    <scope>NUCLEOTIDE SEQUENCE [LARGE SCALE GENOMIC DNA]</scope>
    <source>
        <strain evidence="4 5">DSM 23288</strain>
    </source>
</reference>
<dbReference type="InterPro" id="IPR006680">
    <property type="entry name" value="Amidohydro-rel"/>
</dbReference>
<organism evidence="4 5">
    <name type="scientific">Conexibacter arvalis</name>
    <dbReference type="NCBI Taxonomy" id="912552"/>
    <lineage>
        <taxon>Bacteria</taxon>
        <taxon>Bacillati</taxon>
        <taxon>Actinomycetota</taxon>
        <taxon>Thermoleophilia</taxon>
        <taxon>Solirubrobacterales</taxon>
        <taxon>Conexibacteraceae</taxon>
        <taxon>Conexibacter</taxon>
    </lineage>
</organism>
<dbReference type="Proteomes" id="UP000585272">
    <property type="component" value="Unassembled WGS sequence"/>
</dbReference>
<dbReference type="Pfam" id="PF04909">
    <property type="entry name" value="Amidohydro_2"/>
    <property type="match status" value="1"/>
</dbReference>
<evidence type="ECO:0000259" key="3">
    <source>
        <dbReference type="Pfam" id="PF04909"/>
    </source>
</evidence>
<gene>
    <name evidence="4" type="ORF">BDZ31_003664</name>
</gene>
<feature type="domain" description="Amidohydrolase-related" evidence="3">
    <location>
        <begin position="70"/>
        <end position="288"/>
    </location>
</feature>
<dbReference type="InterPro" id="IPR032465">
    <property type="entry name" value="ACMSD"/>
</dbReference>
<evidence type="ECO:0000256" key="2">
    <source>
        <dbReference type="SAM" id="MobiDB-lite"/>
    </source>
</evidence>
<dbReference type="CDD" id="cd01292">
    <property type="entry name" value="metallo-dependent_hydrolases"/>
    <property type="match status" value="1"/>
</dbReference>
<keyword evidence="1" id="KW-0456">Lyase</keyword>
<accession>A0A840IIL7</accession>
<dbReference type="SUPFAM" id="SSF51556">
    <property type="entry name" value="Metallo-dependent hydrolases"/>
    <property type="match status" value="1"/>
</dbReference>
<keyword evidence="5" id="KW-1185">Reference proteome</keyword>
<dbReference type="PANTHER" id="PTHR21240:SF19">
    <property type="entry name" value="CATALYTIC_ HYDROLASE"/>
    <property type="match status" value="1"/>
</dbReference>
<dbReference type="Gene3D" id="3.20.20.140">
    <property type="entry name" value="Metal-dependent hydrolases"/>
    <property type="match status" value="1"/>
</dbReference>
<dbReference type="GO" id="GO:0016831">
    <property type="term" value="F:carboxy-lyase activity"/>
    <property type="evidence" value="ECO:0007669"/>
    <property type="project" value="InterPro"/>
</dbReference>
<dbReference type="PANTHER" id="PTHR21240">
    <property type="entry name" value="2-AMINO-3-CARBOXYLMUCONATE-6-SEMIALDEHYDE DECARBOXYLASE"/>
    <property type="match status" value="1"/>
</dbReference>
<dbReference type="InterPro" id="IPR032466">
    <property type="entry name" value="Metal_Hydrolase"/>
</dbReference>
<evidence type="ECO:0000313" key="4">
    <source>
        <dbReference type="EMBL" id="MBB4664061.1"/>
    </source>
</evidence>
<feature type="region of interest" description="Disordered" evidence="2">
    <location>
        <begin position="289"/>
        <end position="318"/>
    </location>
</feature>
<dbReference type="EMBL" id="JACHNU010000006">
    <property type="protein sequence ID" value="MBB4664061.1"/>
    <property type="molecule type" value="Genomic_DNA"/>
</dbReference>
<name>A0A840IIL7_9ACTN</name>
<dbReference type="GO" id="GO:0016787">
    <property type="term" value="F:hydrolase activity"/>
    <property type="evidence" value="ECO:0007669"/>
    <property type="project" value="InterPro"/>
</dbReference>
<proteinExistence type="predicted"/>
<dbReference type="RefSeq" id="WP_183343785.1">
    <property type="nucleotide sequence ID" value="NZ_JACHNU010000006.1"/>
</dbReference>
<protein>
    <recommendedName>
        <fullName evidence="3">Amidohydrolase-related domain-containing protein</fullName>
    </recommendedName>
</protein>
<feature type="region of interest" description="Disordered" evidence="2">
    <location>
        <begin position="1"/>
        <end position="20"/>
    </location>
</feature>
<dbReference type="AlphaFoldDB" id="A0A840IIL7"/>
<sequence>MIVDVHTHTPTHRDAVPPSERRAYDRWRPDRAVVTTNSWADYDEQLAAADVSIVFNIALPDPLGGTGIPTDPARINESTAEFAAADPARRIGFLSVDPTAPGSIEEAERCRVELGLRGVKLGPNYQRFDPLGPAACELYRWAERHGLPILFHQGTSPIRDAPLRYAHPLTMDEIALAFPQLRIVMAHMGHPWQRDTIAVIRKHPHVYADVSALPYRAWSFWECMRLASEWGATHKLLLGSDFPIATTAETIAALRDVNAIVEGTALPRVPEEEIEAIIHRDALAALGLERPAPGEASDARGDASPPAGGPGDATEETR</sequence>
<evidence type="ECO:0000256" key="1">
    <source>
        <dbReference type="ARBA" id="ARBA00023239"/>
    </source>
</evidence>
<comment type="caution">
    <text evidence="4">The sequence shown here is derived from an EMBL/GenBank/DDBJ whole genome shotgun (WGS) entry which is preliminary data.</text>
</comment>
<evidence type="ECO:0000313" key="5">
    <source>
        <dbReference type="Proteomes" id="UP000585272"/>
    </source>
</evidence>